<dbReference type="Pfam" id="PF22706">
    <property type="entry name" value="Tex_central_region"/>
    <property type="match status" value="1"/>
</dbReference>
<protein>
    <submittedName>
        <fullName evidence="4">Uncharacterized protein</fullName>
    </submittedName>
</protein>
<evidence type="ECO:0000313" key="4">
    <source>
        <dbReference type="EMBL" id="JAT26673.1"/>
    </source>
</evidence>
<feature type="compositionally biased region" description="Acidic residues" evidence="1">
    <location>
        <begin position="1"/>
        <end position="10"/>
    </location>
</feature>
<dbReference type="InterPro" id="IPR050437">
    <property type="entry name" value="Ribos_protein_bS1-like"/>
</dbReference>
<feature type="region of interest" description="Disordered" evidence="1">
    <location>
        <begin position="376"/>
        <end position="406"/>
    </location>
</feature>
<feature type="domain" description="Tex-like central region" evidence="3">
    <location>
        <begin position="406"/>
        <end position="517"/>
    </location>
</feature>
<dbReference type="InterPro" id="IPR023323">
    <property type="entry name" value="Tex-like_dom_sf"/>
</dbReference>
<evidence type="ECO:0000256" key="1">
    <source>
        <dbReference type="SAM" id="MobiDB-lite"/>
    </source>
</evidence>
<sequence length="566" mass="63477">MDPANSDEDNHDSNDSTSLPTNDIKVEKSTGNSEKAIRLRAKPDIPVMFSDSEDSFDGYYSKKRKNDSESEDDWAPKKGKAASPKKKVKTEKPPKKSRKQRESKSKTPKEPKAKKEKGTPKARKPRGKKAKEVKEENSNDASDVNDEPELPPEKETEEEADGEGDVDRDNDTAEESNPASAEYSVPKPAWGYGELLSEMISVERRIAENIVKLFENENTIPFIARYRRDMTGDMSPEDLRKAKDAFETIRSIQAKSASILKAINKIGKLNPHLERCIVGARSIVELEHLYAPYKAGGKRTKAEAARQLGLEPPAMSLLEGIDYVALEPLVREDTPGRETVWEVEANISYIIADVISKDKDVLDHLRSLQQNAGNIRIESSMSKTAKSSGKEKTKPKKETKPENLAQKKGLEEGKYELYYNFSVPVRHVKPHQVLALNRGESQKVLSVKIMVPDWLVNKLHNFCQSRWLRIGYEYPLRLHLFEKSFKDAYTRLIHPLIARQVRSSLNVEAERAAIDVFATNLKKLLLTPPLRGTPILSIDPGFSNGCKAAMISPTGTVLAAEVLHIN</sequence>
<dbReference type="InterPro" id="IPR023319">
    <property type="entry name" value="Tex-like_HTH_dom_sf"/>
</dbReference>
<dbReference type="Pfam" id="PF09371">
    <property type="entry name" value="Tex_N"/>
    <property type="match status" value="1"/>
</dbReference>
<dbReference type="InterPro" id="IPR055179">
    <property type="entry name" value="Tex-like_central_region"/>
</dbReference>
<dbReference type="Gene3D" id="1.10.10.650">
    <property type="entry name" value="RuvA domain 2-like"/>
    <property type="match status" value="1"/>
</dbReference>
<feature type="non-terminal residue" evidence="4">
    <location>
        <position position="566"/>
    </location>
</feature>
<feature type="compositionally biased region" description="Basic residues" evidence="1">
    <location>
        <begin position="77"/>
        <end position="89"/>
    </location>
</feature>
<accession>A0A1B6LSK7</accession>
<proteinExistence type="predicted"/>
<organism evidence="4">
    <name type="scientific">Graphocephala atropunctata</name>
    <dbReference type="NCBI Taxonomy" id="36148"/>
    <lineage>
        <taxon>Eukaryota</taxon>
        <taxon>Metazoa</taxon>
        <taxon>Ecdysozoa</taxon>
        <taxon>Arthropoda</taxon>
        <taxon>Hexapoda</taxon>
        <taxon>Insecta</taxon>
        <taxon>Pterygota</taxon>
        <taxon>Neoptera</taxon>
        <taxon>Paraneoptera</taxon>
        <taxon>Hemiptera</taxon>
        <taxon>Auchenorrhyncha</taxon>
        <taxon>Membracoidea</taxon>
        <taxon>Cicadellidae</taxon>
        <taxon>Cicadellinae</taxon>
        <taxon>Cicadellini</taxon>
        <taxon>Graphocephala</taxon>
    </lineage>
</organism>
<dbReference type="PANTHER" id="PTHR10724">
    <property type="entry name" value="30S RIBOSOMAL PROTEIN S1"/>
    <property type="match status" value="1"/>
</dbReference>
<dbReference type="EMBL" id="GEBQ01013304">
    <property type="protein sequence ID" value="JAT26673.1"/>
    <property type="molecule type" value="Transcribed_RNA"/>
</dbReference>
<feature type="compositionally biased region" description="Acidic residues" evidence="1">
    <location>
        <begin position="143"/>
        <end position="164"/>
    </location>
</feature>
<dbReference type="Gene3D" id="1.10.3500.10">
    <property type="entry name" value="Tex N-terminal region-like"/>
    <property type="match status" value="1"/>
</dbReference>
<name>A0A1B6LSK7_9HEMI</name>
<dbReference type="GO" id="GO:0003735">
    <property type="term" value="F:structural constituent of ribosome"/>
    <property type="evidence" value="ECO:0007669"/>
    <property type="project" value="TreeGrafter"/>
</dbReference>
<feature type="domain" description="Tex-like protein N-terminal" evidence="2">
    <location>
        <begin position="194"/>
        <end position="263"/>
    </location>
</feature>
<evidence type="ECO:0000259" key="2">
    <source>
        <dbReference type="Pfam" id="PF09371"/>
    </source>
</evidence>
<feature type="compositionally biased region" description="Basic and acidic residues" evidence="1">
    <location>
        <begin position="90"/>
        <end position="119"/>
    </location>
</feature>
<feature type="compositionally biased region" description="Polar residues" evidence="1">
    <location>
        <begin position="376"/>
        <end position="387"/>
    </location>
</feature>
<dbReference type="PANTHER" id="PTHR10724:SF10">
    <property type="entry name" value="S1 RNA-BINDING DOMAIN-CONTAINING PROTEIN 1"/>
    <property type="match status" value="1"/>
</dbReference>
<dbReference type="GO" id="GO:0003729">
    <property type="term" value="F:mRNA binding"/>
    <property type="evidence" value="ECO:0007669"/>
    <property type="project" value="TreeGrafter"/>
</dbReference>
<dbReference type="AlphaFoldDB" id="A0A1B6LSK7"/>
<dbReference type="FunFam" id="1.10.10.650:FF:000001">
    <property type="entry name" value="S1 RNA-binding domain 1"/>
    <property type="match status" value="1"/>
</dbReference>
<reference evidence="4" key="1">
    <citation type="submission" date="2015-11" db="EMBL/GenBank/DDBJ databases">
        <title>De novo transcriptome assembly of four potential Pierce s Disease insect vectors from Arizona vineyards.</title>
        <authorList>
            <person name="Tassone E.E."/>
        </authorList>
    </citation>
    <scope>NUCLEOTIDE SEQUENCE</scope>
</reference>
<dbReference type="SUPFAM" id="SSF158832">
    <property type="entry name" value="Tex N-terminal region-like"/>
    <property type="match status" value="1"/>
</dbReference>
<feature type="region of interest" description="Disordered" evidence="1">
    <location>
        <begin position="1"/>
        <end position="187"/>
    </location>
</feature>
<dbReference type="InterPro" id="IPR018974">
    <property type="entry name" value="Tex-like_N"/>
</dbReference>
<dbReference type="GO" id="GO:0006412">
    <property type="term" value="P:translation"/>
    <property type="evidence" value="ECO:0007669"/>
    <property type="project" value="TreeGrafter"/>
</dbReference>
<evidence type="ECO:0000259" key="3">
    <source>
        <dbReference type="Pfam" id="PF22706"/>
    </source>
</evidence>
<gene>
    <name evidence="4" type="ORF">g.22976</name>
</gene>
<feature type="compositionally biased region" description="Basic and acidic residues" evidence="1">
    <location>
        <begin position="388"/>
        <end position="401"/>
    </location>
</feature>
<feature type="compositionally biased region" description="Basic residues" evidence="1">
    <location>
        <begin position="120"/>
        <end position="129"/>
    </location>
</feature>